<dbReference type="Pfam" id="PF17748">
    <property type="entry name" value="VID27_N"/>
    <property type="match status" value="1"/>
</dbReference>
<organism evidence="5 6">
    <name type="scientific">Orbilia blumenaviensis</name>
    <dbReference type="NCBI Taxonomy" id="1796055"/>
    <lineage>
        <taxon>Eukaryota</taxon>
        <taxon>Fungi</taxon>
        <taxon>Dikarya</taxon>
        <taxon>Ascomycota</taxon>
        <taxon>Pezizomycotina</taxon>
        <taxon>Orbiliomycetes</taxon>
        <taxon>Orbiliales</taxon>
        <taxon>Orbiliaceae</taxon>
        <taxon>Orbilia</taxon>
    </lineage>
</organism>
<gene>
    <name evidence="5" type="ORF">TWF730_009513</name>
</gene>
<evidence type="ECO:0000259" key="2">
    <source>
        <dbReference type="Pfam" id="PF08553"/>
    </source>
</evidence>
<evidence type="ECO:0000259" key="3">
    <source>
        <dbReference type="Pfam" id="PF17747"/>
    </source>
</evidence>
<feature type="domain" description="Vacuolar import/degradation Vid27 C-terminal" evidence="2">
    <location>
        <begin position="453"/>
        <end position="807"/>
    </location>
</feature>
<evidence type="ECO:0000313" key="5">
    <source>
        <dbReference type="EMBL" id="KAK6352703.1"/>
    </source>
</evidence>
<dbReference type="SUPFAM" id="SSF50969">
    <property type="entry name" value="YVTN repeat-like/Quinoprotein amine dehydrogenase"/>
    <property type="match status" value="1"/>
</dbReference>
<dbReference type="GO" id="GO:0005737">
    <property type="term" value="C:cytoplasm"/>
    <property type="evidence" value="ECO:0007669"/>
    <property type="project" value="TreeGrafter"/>
</dbReference>
<evidence type="ECO:0008006" key="7">
    <source>
        <dbReference type="Google" id="ProtNLM"/>
    </source>
</evidence>
<dbReference type="AlphaFoldDB" id="A0AAV9V049"/>
<feature type="compositionally biased region" description="Acidic residues" evidence="1">
    <location>
        <begin position="252"/>
        <end position="271"/>
    </location>
</feature>
<dbReference type="PANTHER" id="PTHR31913">
    <property type="entry name" value="VACUOLAR IMPORT AND DEGRADATION PROTEIN 27"/>
    <property type="match status" value="1"/>
</dbReference>
<feature type="compositionally biased region" description="Acidic residues" evidence="1">
    <location>
        <begin position="416"/>
        <end position="440"/>
    </location>
</feature>
<dbReference type="InterPro" id="IPR013863">
    <property type="entry name" value="VID27_C"/>
</dbReference>
<dbReference type="Proteomes" id="UP001373714">
    <property type="component" value="Unassembled WGS sequence"/>
</dbReference>
<dbReference type="PANTHER" id="PTHR31913:SF0">
    <property type="entry name" value="VACUOLAR IMPORT AND DEGRADATION PROTEIN 27"/>
    <property type="match status" value="1"/>
</dbReference>
<dbReference type="InterPro" id="IPR040979">
    <property type="entry name" value="Vid27_N"/>
</dbReference>
<protein>
    <recommendedName>
        <fullName evidence="7">VID27 cytoplasmic protein</fullName>
    </recommendedName>
</protein>
<name>A0AAV9V049_9PEZI</name>
<keyword evidence="6" id="KW-1185">Reference proteome</keyword>
<dbReference type="InterPro" id="IPR011044">
    <property type="entry name" value="Quino_amine_DH_bsu"/>
</dbReference>
<dbReference type="InterPro" id="IPR040458">
    <property type="entry name" value="Vid27"/>
</dbReference>
<feature type="domain" description="Vid27 PH-like" evidence="3">
    <location>
        <begin position="280"/>
        <end position="387"/>
    </location>
</feature>
<dbReference type="Pfam" id="PF08553">
    <property type="entry name" value="VID27"/>
    <property type="match status" value="1"/>
</dbReference>
<evidence type="ECO:0000313" key="6">
    <source>
        <dbReference type="Proteomes" id="UP001373714"/>
    </source>
</evidence>
<proteinExistence type="predicted"/>
<dbReference type="Pfam" id="PF17747">
    <property type="entry name" value="VID27_PH"/>
    <property type="match status" value="1"/>
</dbReference>
<feature type="domain" description="Vid27 N-terminal" evidence="4">
    <location>
        <begin position="29"/>
        <end position="196"/>
    </location>
</feature>
<feature type="region of interest" description="Disordered" evidence="1">
    <location>
        <begin position="414"/>
        <end position="463"/>
    </location>
</feature>
<comment type="caution">
    <text evidence="5">The sequence shown here is derived from an EMBL/GenBank/DDBJ whole genome shotgun (WGS) entry which is preliminary data.</text>
</comment>
<dbReference type="GO" id="GO:0005634">
    <property type="term" value="C:nucleus"/>
    <property type="evidence" value="ECO:0007669"/>
    <property type="project" value="TreeGrafter"/>
</dbReference>
<dbReference type="InterPro" id="IPR040768">
    <property type="entry name" value="Vid27_PH"/>
</dbReference>
<evidence type="ECO:0000259" key="4">
    <source>
        <dbReference type="Pfam" id="PF17748"/>
    </source>
</evidence>
<accession>A0AAV9V049</accession>
<dbReference type="EMBL" id="JAVHNS010000006">
    <property type="protein sequence ID" value="KAK6352703.1"/>
    <property type="molecule type" value="Genomic_DNA"/>
</dbReference>
<feature type="compositionally biased region" description="Basic and acidic residues" evidence="1">
    <location>
        <begin position="240"/>
        <end position="251"/>
    </location>
</feature>
<feature type="region of interest" description="Disordered" evidence="1">
    <location>
        <begin position="213"/>
        <end position="275"/>
    </location>
</feature>
<reference evidence="5 6" key="1">
    <citation type="submission" date="2019-10" db="EMBL/GenBank/DDBJ databases">
        <authorList>
            <person name="Palmer J.M."/>
        </authorList>
    </citation>
    <scope>NUCLEOTIDE SEQUENCE [LARGE SCALE GENOMIC DNA]</scope>
    <source>
        <strain evidence="5 6">TWF730</strain>
    </source>
</reference>
<sequence length="820" mass="92622">MPRNLGTDAINLRPSSLTFHGPSTTSTAMFMIRNVSKLLFGETSKQDLLQIDSGQLYLIRPRSPKGYSECIFKESAAFIRRTSTPHHYQLVIQRVFEEGEEALQEDSGDEDEGGNDRAFLLDESLHFRSVFRDGQAVFAWDDLLGDPDDTFQFVCDTATQPGQVNTFEIVAMQCQFERKYKRSYEDATDADLEQFSFSTPPIPPIVRPTLRKATQEPNAKPPTTHDTTHPHSGLRSVGKSTEEPEKDHTEQEQEQEQEQEEEEEEEEEQEQEHEQKDMLILAKETVELHLYDLDSGTFILQECDLEASVVDNGGWQYTLKVTAPGVKRWVTQAVVPDISPVFNFDYLSFIFNAYQEDHQPLSWLLRFRDMPSLERFQEGLMRGLWEHLNQTSWLKAKSDDRDYIVEAFQDITMTDVSDDDETESGAGDESDDDEDPDSLSDENTQFHEDGTQEENSQLAVGTKSDRSFVIRGNRIGVFKHTPANQLEFSTTINKVQTPKGKIFEPKKVMLHAGDSSMLLQDQSNAHSVFRMDIESGKIVDEWKVHDDIPIINYVPENKFAQLTHEQTFIGHSKNAIFRVDPRISGNKLVDSQLKQYVSKNEFSAAATTEKGYIAVASNKGDIRLFDRLGINAKSHLPALGDPIVGIDVSADGRWILATCRTYLLLVDAQQETGKNAGKLGFEKSFGKDSKPKPRRLALAPSHVAQFQHETKMPLSFTIAKFNTGLNAEETSIVASTGPFIITWDLKKVLRGAKEPYSIRRYSEEVKADNFRFGSDKSVIVALPQQVDMVAKGSFKKATRQSIATPVKQLRSRSSIVNSPY</sequence>
<evidence type="ECO:0000256" key="1">
    <source>
        <dbReference type="SAM" id="MobiDB-lite"/>
    </source>
</evidence>